<dbReference type="EMBL" id="UGNY01000001">
    <property type="protein sequence ID" value="STX37726.1"/>
    <property type="molecule type" value="Genomic_DNA"/>
</dbReference>
<protein>
    <recommendedName>
        <fullName evidence="4">Dot/Icm T4SS effector</fullName>
    </recommendedName>
</protein>
<dbReference type="InterPro" id="IPR044887">
    <property type="entry name" value="SoDot-IcmSS_sf"/>
</dbReference>
<dbReference type="InterPro" id="IPR031758">
    <property type="entry name" value="SoDot-IcmSS"/>
</dbReference>
<name>A0A378IR76_9GAMM</name>
<evidence type="ECO:0000313" key="3">
    <source>
        <dbReference type="Proteomes" id="UP000254033"/>
    </source>
</evidence>
<accession>A0A378IR76</accession>
<evidence type="ECO:0000313" key="2">
    <source>
        <dbReference type="EMBL" id="STX37726.1"/>
    </source>
</evidence>
<dbReference type="AlphaFoldDB" id="A0A378IR76"/>
<feature type="region of interest" description="Disordered" evidence="1">
    <location>
        <begin position="220"/>
        <end position="276"/>
    </location>
</feature>
<evidence type="ECO:0008006" key="4">
    <source>
        <dbReference type="Google" id="ProtNLM"/>
    </source>
</evidence>
<dbReference type="Proteomes" id="UP000254033">
    <property type="component" value="Unassembled WGS sequence"/>
</dbReference>
<feature type="compositionally biased region" description="Basic and acidic residues" evidence="1">
    <location>
        <begin position="250"/>
        <end position="266"/>
    </location>
</feature>
<sequence length="276" mass="31528">MVFKVREYQHIMDGTTREDSTRNEDGFTDTRATLRGEHRAESVDKLRQPRRHQVQFIDQAKLLLHTAGKTQPEKARIMTGLMLLELAIIADSYGENIFDVIAKDLKATKPSEKSKSYQGSTYFRCLLVNIGLKPENPLDYEDYRLLIGKAKNFICSHVYVEGASLNGFKKEHAFSKIEELSIDTYLHMCTTVSSEADHRITTRNVLKHAEELRKDEELRKAEELSKKSGASTSWGFRLWSSPVPQAPTTESEKRNESEATEEHKAQAEQSVSTQYQ</sequence>
<dbReference type="Gene3D" id="1.20.1440.330">
    <property type="match status" value="1"/>
</dbReference>
<organism evidence="2 3">
    <name type="scientific">Legionella feeleii</name>
    <dbReference type="NCBI Taxonomy" id="453"/>
    <lineage>
        <taxon>Bacteria</taxon>
        <taxon>Pseudomonadati</taxon>
        <taxon>Pseudomonadota</taxon>
        <taxon>Gammaproteobacteria</taxon>
        <taxon>Legionellales</taxon>
        <taxon>Legionellaceae</taxon>
        <taxon>Legionella</taxon>
    </lineage>
</organism>
<proteinExistence type="predicted"/>
<evidence type="ECO:0000256" key="1">
    <source>
        <dbReference type="SAM" id="MobiDB-lite"/>
    </source>
</evidence>
<feature type="compositionally biased region" description="Polar residues" evidence="1">
    <location>
        <begin position="267"/>
        <end position="276"/>
    </location>
</feature>
<reference evidence="2 3" key="1">
    <citation type="submission" date="2018-06" db="EMBL/GenBank/DDBJ databases">
        <authorList>
            <consortium name="Pathogen Informatics"/>
            <person name="Doyle S."/>
        </authorList>
    </citation>
    <scope>NUCLEOTIDE SEQUENCE [LARGE SCALE GENOMIC DNA]</scope>
    <source>
        <strain evidence="2 3">NCTC11978</strain>
    </source>
</reference>
<dbReference type="RefSeq" id="WP_115174732.1">
    <property type="nucleotide sequence ID" value="NZ_UGNY01000001.1"/>
</dbReference>
<dbReference type="Pfam" id="PF16848">
    <property type="entry name" value="SoDot-IcmSS"/>
    <property type="match status" value="1"/>
</dbReference>
<gene>
    <name evidence="2" type="ORF">NCTC11978_00903</name>
</gene>